<protein>
    <submittedName>
        <fullName evidence="1">Uncharacterized protein</fullName>
    </submittedName>
</protein>
<organism evidence="1 2">
    <name type="scientific">Chryseobacterium potabilaquae</name>
    <dbReference type="NCBI Taxonomy" id="2675057"/>
    <lineage>
        <taxon>Bacteria</taxon>
        <taxon>Pseudomonadati</taxon>
        <taxon>Bacteroidota</taxon>
        <taxon>Flavobacteriia</taxon>
        <taxon>Flavobacteriales</taxon>
        <taxon>Weeksellaceae</taxon>
        <taxon>Chryseobacterium group</taxon>
        <taxon>Chryseobacterium</taxon>
    </lineage>
</organism>
<evidence type="ECO:0000313" key="2">
    <source>
        <dbReference type="Proteomes" id="UP000445144"/>
    </source>
</evidence>
<dbReference type="Proteomes" id="UP000445144">
    <property type="component" value="Unassembled WGS sequence"/>
</dbReference>
<name>A0A6N4XD39_9FLAO</name>
<dbReference type="AlphaFoldDB" id="A0A6N4XD39"/>
<dbReference type="EMBL" id="CACVBR010000096">
    <property type="protein sequence ID" value="CAA7197649.1"/>
    <property type="molecule type" value="Genomic_DNA"/>
</dbReference>
<reference evidence="1 2" key="1">
    <citation type="submission" date="2020-01" db="EMBL/GenBank/DDBJ databases">
        <authorList>
            <person name="Rodrigo-Torres L."/>
            <person name="Arahal R. D."/>
            <person name="Lucena T."/>
        </authorList>
    </citation>
    <scope>NUCLEOTIDE SEQUENCE [LARGE SCALE GENOMIC DNA]</scope>
    <source>
        <strain evidence="1 2">CECT 9293</strain>
    </source>
</reference>
<evidence type="ECO:0000313" key="1">
    <source>
        <dbReference type="EMBL" id="CAA7197649.1"/>
    </source>
</evidence>
<keyword evidence="2" id="KW-1185">Reference proteome</keyword>
<dbReference type="RefSeq" id="WP_162034293.1">
    <property type="nucleotide sequence ID" value="NZ_CACVBR010000096.1"/>
</dbReference>
<sequence length="270" mass="32171">MKKLTKYPKSKLELRKKNILRRAYYSTFVALFYIRNANITLEKDATEILRMLKELKGLNNRSRLVFSTYCSLSQHNMWQSVLEDLADNIKYIRMQFEYILEGIIKKNKINSPIFWQQNKTYTDELEENHKKLIQVASHVLPKGERLSWKVNICNFYDEILSLLAPLINICKLESDFIEKYTPKIFNKITLDIIKNIPKNYTLTEARKYEQEYLKILRDYSRESSKKVNLWDGLLYILSGGFYQLPSEQTILKRWIDVKTKENLRNNSKSS</sequence>
<proteinExistence type="predicted"/>
<gene>
    <name evidence="1" type="ORF">CHRY9293_03722</name>
</gene>
<accession>A0A6N4XD39</accession>